<dbReference type="Pfam" id="PF14367">
    <property type="entry name" value="DUF4411"/>
    <property type="match status" value="1"/>
</dbReference>
<name>A0A1X0DET2_9MYCO</name>
<reference evidence="1 2" key="1">
    <citation type="submission" date="2016-12" db="EMBL/GenBank/DDBJ databases">
        <title>The new phylogeny of genus Mycobacterium.</title>
        <authorList>
            <person name="Tortoli E."/>
            <person name="Trovato A."/>
            <person name="Cirillo D.M."/>
        </authorList>
    </citation>
    <scope>NUCLEOTIDE SEQUENCE [LARGE SCALE GENOMIC DNA]</scope>
    <source>
        <strain evidence="1 2">DSM 45130</strain>
    </source>
</reference>
<dbReference type="OrthoDB" id="338425at2"/>
<sequence length="161" mass="17451">MYVIDANVFIDAKNRHYGLDFAPGFWDWLVEQNNDGSLCSIADVKKELDAGKDELSKWATTNSGLFVALDPPVQASMQTLSTWANSGTFTGAAVNTFLAGADYPLVAFAHAHSHTVVTHERSQPNAKKRILIPDACTAIGVNCVDPFTMLRSEGAKFVCAN</sequence>
<dbReference type="EMBL" id="MVHS01000017">
    <property type="protein sequence ID" value="ORA70904.1"/>
    <property type="molecule type" value="Genomic_DNA"/>
</dbReference>
<dbReference type="RefSeq" id="WP_083030521.1">
    <property type="nucleotide sequence ID" value="NZ_AP022618.1"/>
</dbReference>
<dbReference type="STRING" id="444597.BST26_09440"/>
<accession>A0A1X0DET2</accession>
<protein>
    <submittedName>
        <fullName evidence="1">Uncharacterized protein</fullName>
    </submittedName>
</protein>
<dbReference type="SUPFAM" id="SSF88723">
    <property type="entry name" value="PIN domain-like"/>
    <property type="match status" value="1"/>
</dbReference>
<comment type="caution">
    <text evidence="1">The sequence shown here is derived from an EMBL/GenBank/DDBJ whole genome shotgun (WGS) entry which is preliminary data.</text>
</comment>
<dbReference type="Proteomes" id="UP000192801">
    <property type="component" value="Unassembled WGS sequence"/>
</dbReference>
<dbReference type="InterPro" id="IPR016541">
    <property type="entry name" value="UCP008505"/>
</dbReference>
<organism evidence="1 2">
    <name type="scientific">Mycolicibacterium insubricum</name>
    <dbReference type="NCBI Taxonomy" id="444597"/>
    <lineage>
        <taxon>Bacteria</taxon>
        <taxon>Bacillati</taxon>
        <taxon>Actinomycetota</taxon>
        <taxon>Actinomycetes</taxon>
        <taxon>Mycobacteriales</taxon>
        <taxon>Mycobacteriaceae</taxon>
        <taxon>Mycolicibacterium</taxon>
    </lineage>
</organism>
<proteinExistence type="predicted"/>
<dbReference type="InterPro" id="IPR029060">
    <property type="entry name" value="PIN-like_dom_sf"/>
</dbReference>
<evidence type="ECO:0000313" key="2">
    <source>
        <dbReference type="Proteomes" id="UP000192801"/>
    </source>
</evidence>
<dbReference type="AlphaFoldDB" id="A0A1X0DET2"/>
<evidence type="ECO:0000313" key="1">
    <source>
        <dbReference type="EMBL" id="ORA70904.1"/>
    </source>
</evidence>
<keyword evidence="2" id="KW-1185">Reference proteome</keyword>
<gene>
    <name evidence="1" type="ORF">BST26_09440</name>
</gene>